<organism evidence="2 3">
    <name type="scientific">Hyaloperonospora arabidopsidis (strain Emoy2)</name>
    <name type="common">Downy mildew agent</name>
    <name type="synonym">Peronospora arabidopsidis</name>
    <dbReference type="NCBI Taxonomy" id="559515"/>
    <lineage>
        <taxon>Eukaryota</taxon>
        <taxon>Sar</taxon>
        <taxon>Stramenopiles</taxon>
        <taxon>Oomycota</taxon>
        <taxon>Peronosporomycetes</taxon>
        <taxon>Peronosporales</taxon>
        <taxon>Peronosporaceae</taxon>
        <taxon>Hyaloperonospora</taxon>
    </lineage>
</organism>
<evidence type="ECO:0000313" key="2">
    <source>
        <dbReference type="EnsemblProtists" id="HpaP808483"/>
    </source>
</evidence>
<evidence type="ECO:0000313" key="3">
    <source>
        <dbReference type="Proteomes" id="UP000011713"/>
    </source>
</evidence>
<feature type="region of interest" description="Disordered" evidence="1">
    <location>
        <begin position="34"/>
        <end position="192"/>
    </location>
</feature>
<dbReference type="InParanoid" id="M4BPZ4"/>
<sequence>MPPNWQDKLACCGISYETVNELAMYFERLQRRERQTGRERLNGQAIHGEKGQGRRDQQRPSSDRRRDKRNHREHRDTREDYRDRPGVQVDKKKHERRQEHGKWCSFHKSSSHDSSECFALKKQHEEHKPAEVKRPARNRVITPDSKKRQATVTATATLSLSASSRRNNQAPTSPLYESRSRSKTRVAPSMHC</sequence>
<feature type="compositionally biased region" description="Low complexity" evidence="1">
    <location>
        <begin position="150"/>
        <end position="164"/>
    </location>
</feature>
<dbReference type="AlphaFoldDB" id="M4BPZ4"/>
<feature type="compositionally biased region" description="Basic and acidic residues" evidence="1">
    <location>
        <begin position="122"/>
        <end position="134"/>
    </location>
</feature>
<accession>M4BPZ4</accession>
<protein>
    <submittedName>
        <fullName evidence="2">Uncharacterized protein</fullName>
    </submittedName>
</protein>
<feature type="compositionally biased region" description="Basic and acidic residues" evidence="1">
    <location>
        <begin position="73"/>
        <end position="102"/>
    </location>
</feature>
<dbReference type="EMBL" id="JH598533">
    <property type="status" value="NOT_ANNOTATED_CDS"/>
    <property type="molecule type" value="Genomic_DNA"/>
</dbReference>
<dbReference type="Proteomes" id="UP000011713">
    <property type="component" value="Unassembled WGS sequence"/>
</dbReference>
<evidence type="ECO:0000256" key="1">
    <source>
        <dbReference type="SAM" id="MobiDB-lite"/>
    </source>
</evidence>
<reference evidence="3" key="1">
    <citation type="journal article" date="2010" name="Science">
        <title>Signatures of adaptation to obligate biotrophy in the Hyaloperonospora arabidopsidis genome.</title>
        <authorList>
            <person name="Baxter L."/>
            <person name="Tripathy S."/>
            <person name="Ishaque N."/>
            <person name="Boot N."/>
            <person name="Cabral A."/>
            <person name="Kemen E."/>
            <person name="Thines M."/>
            <person name="Ah-Fong A."/>
            <person name="Anderson R."/>
            <person name="Badejoko W."/>
            <person name="Bittner-Eddy P."/>
            <person name="Boore J.L."/>
            <person name="Chibucos M.C."/>
            <person name="Coates M."/>
            <person name="Dehal P."/>
            <person name="Delehaunty K."/>
            <person name="Dong S."/>
            <person name="Downton P."/>
            <person name="Dumas B."/>
            <person name="Fabro G."/>
            <person name="Fronick C."/>
            <person name="Fuerstenberg S.I."/>
            <person name="Fulton L."/>
            <person name="Gaulin E."/>
            <person name="Govers F."/>
            <person name="Hughes L."/>
            <person name="Humphray S."/>
            <person name="Jiang R.H."/>
            <person name="Judelson H."/>
            <person name="Kamoun S."/>
            <person name="Kyung K."/>
            <person name="Meijer H."/>
            <person name="Minx P."/>
            <person name="Morris P."/>
            <person name="Nelson J."/>
            <person name="Phuntumart V."/>
            <person name="Qutob D."/>
            <person name="Rehmany A."/>
            <person name="Rougon-Cardoso A."/>
            <person name="Ryden P."/>
            <person name="Torto-Alalibo T."/>
            <person name="Studholme D."/>
            <person name="Wang Y."/>
            <person name="Win J."/>
            <person name="Wood J."/>
            <person name="Clifton S.W."/>
            <person name="Rogers J."/>
            <person name="Van den Ackerveken G."/>
            <person name="Jones J.D."/>
            <person name="McDowell J.M."/>
            <person name="Beynon J."/>
            <person name="Tyler B.M."/>
        </authorList>
    </citation>
    <scope>NUCLEOTIDE SEQUENCE [LARGE SCALE GENOMIC DNA]</scope>
    <source>
        <strain evidence="3">Emoy2</strain>
    </source>
</reference>
<name>M4BPZ4_HYAAE</name>
<keyword evidence="3" id="KW-1185">Reference proteome</keyword>
<dbReference type="EnsemblProtists" id="HpaT808483">
    <property type="protein sequence ID" value="HpaP808483"/>
    <property type="gene ID" value="HpaG808483"/>
</dbReference>
<proteinExistence type="predicted"/>
<dbReference type="VEuPathDB" id="FungiDB:HpaG808483"/>
<reference evidence="2" key="2">
    <citation type="submission" date="2015-06" db="UniProtKB">
        <authorList>
            <consortium name="EnsemblProtists"/>
        </authorList>
    </citation>
    <scope>IDENTIFICATION</scope>
    <source>
        <strain evidence="2">Emoy2</strain>
    </source>
</reference>
<dbReference type="HOGENOM" id="CLU_1417632_0_0_1"/>
<feature type="compositionally biased region" description="Basic and acidic residues" evidence="1">
    <location>
        <begin position="34"/>
        <end position="65"/>
    </location>
</feature>